<organism evidence="1">
    <name type="scientific">marine sediment metagenome</name>
    <dbReference type="NCBI Taxonomy" id="412755"/>
    <lineage>
        <taxon>unclassified sequences</taxon>
        <taxon>metagenomes</taxon>
        <taxon>ecological metagenomes</taxon>
    </lineage>
</organism>
<comment type="caution">
    <text evidence="1">The sequence shown here is derived from an EMBL/GenBank/DDBJ whole genome shotgun (WGS) entry which is preliminary data.</text>
</comment>
<name>X1TRZ9_9ZZZZ</name>
<protein>
    <submittedName>
        <fullName evidence="1">Uncharacterized protein</fullName>
    </submittedName>
</protein>
<sequence>MTKKDYEMIAKVLVKRGGLIGKEGLVKELARIFKEDNPHFDTEEFIMACFTEEGG</sequence>
<gene>
    <name evidence="1" type="ORF">S12H4_17047</name>
</gene>
<dbReference type="AlphaFoldDB" id="X1TRZ9"/>
<accession>X1TRZ9</accession>
<dbReference type="EMBL" id="BARW01008294">
    <property type="protein sequence ID" value="GAI82814.1"/>
    <property type="molecule type" value="Genomic_DNA"/>
</dbReference>
<reference evidence="1" key="1">
    <citation type="journal article" date="2014" name="Front. Microbiol.">
        <title>High frequency of phylogenetically diverse reductive dehalogenase-homologous genes in deep subseafloor sedimentary metagenomes.</title>
        <authorList>
            <person name="Kawai M."/>
            <person name="Futagami T."/>
            <person name="Toyoda A."/>
            <person name="Takaki Y."/>
            <person name="Nishi S."/>
            <person name="Hori S."/>
            <person name="Arai W."/>
            <person name="Tsubouchi T."/>
            <person name="Morono Y."/>
            <person name="Uchiyama I."/>
            <person name="Ito T."/>
            <person name="Fujiyama A."/>
            <person name="Inagaki F."/>
            <person name="Takami H."/>
        </authorList>
    </citation>
    <scope>NUCLEOTIDE SEQUENCE</scope>
    <source>
        <strain evidence="1">Expedition CK06-06</strain>
    </source>
</reference>
<proteinExistence type="predicted"/>
<evidence type="ECO:0000313" key="1">
    <source>
        <dbReference type="EMBL" id="GAI82814.1"/>
    </source>
</evidence>